<dbReference type="Gene3D" id="1.10.238.10">
    <property type="entry name" value="EF-hand"/>
    <property type="match status" value="1"/>
</dbReference>
<dbReference type="Proteomes" id="UP000663845">
    <property type="component" value="Unassembled WGS sequence"/>
</dbReference>
<sequence length="203" mass="23838">MGNRQKGRQTAAWELDAISNLVGIPRNQLENIYKDFRRVSKDYLLDKNEFRRIYKDLIRYSPQYQDKSHLTSCELNRRNNATADRIFKTFDRDHTGGNSLFFGIRTVSNEMPLQTLTSTYNYGWWELDQGIESVSGHRVHHDRGIRTGDEVTMILDCDNAQIRFEHHRINQNSLLPVDLHKCPFPWKIFITLRSPGDSIRILV</sequence>
<dbReference type="InterPro" id="IPR011992">
    <property type="entry name" value="EF-hand-dom_pair"/>
</dbReference>
<protein>
    <submittedName>
        <fullName evidence="1">Uncharacterized protein</fullName>
    </submittedName>
</protein>
<reference evidence="1" key="1">
    <citation type="submission" date="2021-02" db="EMBL/GenBank/DDBJ databases">
        <authorList>
            <person name="Nowell W R."/>
        </authorList>
    </citation>
    <scope>NUCLEOTIDE SEQUENCE</scope>
</reference>
<evidence type="ECO:0000313" key="1">
    <source>
        <dbReference type="EMBL" id="CAF0765026.1"/>
    </source>
</evidence>
<gene>
    <name evidence="1" type="ORF">JYZ213_LOCUS3287</name>
</gene>
<name>A0A813QCX8_9BILA</name>
<accession>A0A813QCX8</accession>
<proteinExistence type="predicted"/>
<dbReference type="AlphaFoldDB" id="A0A813QCX8"/>
<comment type="caution">
    <text evidence="1">The sequence shown here is derived from an EMBL/GenBank/DDBJ whole genome shotgun (WGS) entry which is preliminary data.</text>
</comment>
<dbReference type="SUPFAM" id="SSF47473">
    <property type="entry name" value="EF-hand"/>
    <property type="match status" value="1"/>
</dbReference>
<evidence type="ECO:0000313" key="2">
    <source>
        <dbReference type="Proteomes" id="UP000663845"/>
    </source>
</evidence>
<organism evidence="1 2">
    <name type="scientific">Adineta steineri</name>
    <dbReference type="NCBI Taxonomy" id="433720"/>
    <lineage>
        <taxon>Eukaryota</taxon>
        <taxon>Metazoa</taxon>
        <taxon>Spiralia</taxon>
        <taxon>Gnathifera</taxon>
        <taxon>Rotifera</taxon>
        <taxon>Eurotatoria</taxon>
        <taxon>Bdelloidea</taxon>
        <taxon>Adinetida</taxon>
        <taxon>Adinetidae</taxon>
        <taxon>Adineta</taxon>
    </lineage>
</organism>
<dbReference type="EMBL" id="CAJNOG010000017">
    <property type="protein sequence ID" value="CAF0765026.1"/>
    <property type="molecule type" value="Genomic_DNA"/>
</dbReference>